<protein>
    <submittedName>
        <fullName evidence="6">Two-component system, NarL family, response regulator DesR</fullName>
    </submittedName>
</protein>
<dbReference type="EMBL" id="LT607753">
    <property type="protein sequence ID" value="SCG40471.1"/>
    <property type="molecule type" value="Genomic_DNA"/>
</dbReference>
<evidence type="ECO:0000313" key="6">
    <source>
        <dbReference type="EMBL" id="SCG40471.1"/>
    </source>
</evidence>
<feature type="region of interest" description="Disordered" evidence="3">
    <location>
        <begin position="1"/>
        <end position="21"/>
    </location>
</feature>
<dbReference type="Pfam" id="PF00072">
    <property type="entry name" value="Response_reg"/>
    <property type="match status" value="1"/>
</dbReference>
<dbReference type="GO" id="GO:0000160">
    <property type="term" value="P:phosphorelay signal transduction system"/>
    <property type="evidence" value="ECO:0007669"/>
    <property type="project" value="InterPro"/>
</dbReference>
<dbReference type="Pfam" id="PF00196">
    <property type="entry name" value="GerE"/>
    <property type="match status" value="1"/>
</dbReference>
<dbReference type="SUPFAM" id="SSF52172">
    <property type="entry name" value="CheY-like"/>
    <property type="match status" value="1"/>
</dbReference>
<dbReference type="PANTHER" id="PTHR43214">
    <property type="entry name" value="TWO-COMPONENT RESPONSE REGULATOR"/>
    <property type="match status" value="1"/>
</dbReference>
<dbReference type="GO" id="GO:0003677">
    <property type="term" value="F:DNA binding"/>
    <property type="evidence" value="ECO:0007669"/>
    <property type="project" value="UniProtKB-KW"/>
</dbReference>
<dbReference type="InterPro" id="IPR001789">
    <property type="entry name" value="Sig_transdc_resp-reg_receiver"/>
</dbReference>
<dbReference type="InterPro" id="IPR039420">
    <property type="entry name" value="WalR-like"/>
</dbReference>
<dbReference type="SMART" id="SM00421">
    <property type="entry name" value="HTH_LUXR"/>
    <property type="match status" value="1"/>
</dbReference>
<evidence type="ECO:0000259" key="5">
    <source>
        <dbReference type="PROSITE" id="PS50110"/>
    </source>
</evidence>
<keyword evidence="2" id="KW-0597">Phosphoprotein</keyword>
<dbReference type="SMART" id="SM00448">
    <property type="entry name" value="REC"/>
    <property type="match status" value="1"/>
</dbReference>
<dbReference type="PROSITE" id="PS50043">
    <property type="entry name" value="HTH_LUXR_2"/>
    <property type="match status" value="1"/>
</dbReference>
<feature type="domain" description="HTH luxR-type" evidence="4">
    <location>
        <begin position="162"/>
        <end position="227"/>
    </location>
</feature>
<sequence length="229" mass="24176">MSSGHRDAVDDDVRDAPGPVADRPGVADAAVRVALVAEPGLLRTLVVAVLAATPGFRTVGECDPDQDAVAAVAAGRPDLVLVDLDTVDDLGVLTGRLYARLPDCAVVGLTARRTARTLRRALRCRVRGVIGKDVPPEELVEQLRAVADGQRTIDPQAALAALDAAVNPLTEREREVAAAAARGLPDRQIAAQLHLAPGTVRNHVSALLRKTGGRNRWEAVQRAQDAGWI</sequence>
<evidence type="ECO:0000256" key="3">
    <source>
        <dbReference type="SAM" id="MobiDB-lite"/>
    </source>
</evidence>
<keyword evidence="1" id="KW-0238">DNA-binding</keyword>
<dbReference type="Gene3D" id="3.40.50.2300">
    <property type="match status" value="1"/>
</dbReference>
<dbReference type="OrthoDB" id="9808843at2"/>
<dbReference type="AlphaFoldDB" id="A0A1C5H4X0"/>
<evidence type="ECO:0000256" key="1">
    <source>
        <dbReference type="ARBA" id="ARBA00023125"/>
    </source>
</evidence>
<reference evidence="7" key="1">
    <citation type="submission" date="2016-06" db="EMBL/GenBank/DDBJ databases">
        <authorList>
            <person name="Varghese N."/>
            <person name="Submissions Spin"/>
        </authorList>
    </citation>
    <scope>NUCLEOTIDE SEQUENCE [LARGE SCALE GENOMIC DNA]</scope>
    <source>
        <strain evidence="7">DSM 45161</strain>
    </source>
</reference>
<dbReference type="PROSITE" id="PS50110">
    <property type="entry name" value="RESPONSE_REGULATORY"/>
    <property type="match status" value="1"/>
</dbReference>
<organism evidence="6 7">
    <name type="scientific">Micromonospora coxensis</name>
    <dbReference type="NCBI Taxonomy" id="356852"/>
    <lineage>
        <taxon>Bacteria</taxon>
        <taxon>Bacillati</taxon>
        <taxon>Actinomycetota</taxon>
        <taxon>Actinomycetes</taxon>
        <taxon>Micromonosporales</taxon>
        <taxon>Micromonosporaceae</taxon>
        <taxon>Micromonospora</taxon>
    </lineage>
</organism>
<evidence type="ECO:0000256" key="2">
    <source>
        <dbReference type="PROSITE-ProRule" id="PRU00169"/>
    </source>
</evidence>
<feature type="domain" description="Response regulatory" evidence="5">
    <location>
        <begin position="32"/>
        <end position="147"/>
    </location>
</feature>
<feature type="modified residue" description="4-aspartylphosphate" evidence="2">
    <location>
        <position position="83"/>
    </location>
</feature>
<dbReference type="InterPro" id="IPR000792">
    <property type="entry name" value="Tscrpt_reg_LuxR_C"/>
</dbReference>
<dbReference type="SUPFAM" id="SSF46894">
    <property type="entry name" value="C-terminal effector domain of the bipartite response regulators"/>
    <property type="match status" value="1"/>
</dbReference>
<accession>A0A1C5H4X0</accession>
<proteinExistence type="predicted"/>
<dbReference type="Proteomes" id="UP000198215">
    <property type="component" value="Chromosome I"/>
</dbReference>
<dbReference type="PANTHER" id="PTHR43214:SF42">
    <property type="entry name" value="TRANSCRIPTIONAL REGULATORY PROTEIN DESR"/>
    <property type="match status" value="1"/>
</dbReference>
<dbReference type="Gene3D" id="1.10.10.10">
    <property type="entry name" value="Winged helix-like DNA-binding domain superfamily/Winged helix DNA-binding domain"/>
    <property type="match status" value="1"/>
</dbReference>
<evidence type="ECO:0000313" key="7">
    <source>
        <dbReference type="Proteomes" id="UP000198215"/>
    </source>
</evidence>
<dbReference type="InterPro" id="IPR016032">
    <property type="entry name" value="Sig_transdc_resp-reg_C-effctor"/>
</dbReference>
<dbReference type="InterPro" id="IPR036388">
    <property type="entry name" value="WH-like_DNA-bd_sf"/>
</dbReference>
<keyword evidence="7" id="KW-1185">Reference proteome</keyword>
<dbReference type="PRINTS" id="PR00038">
    <property type="entry name" value="HTHLUXR"/>
</dbReference>
<evidence type="ECO:0000259" key="4">
    <source>
        <dbReference type="PROSITE" id="PS50043"/>
    </source>
</evidence>
<dbReference type="GO" id="GO:0006355">
    <property type="term" value="P:regulation of DNA-templated transcription"/>
    <property type="evidence" value="ECO:0007669"/>
    <property type="project" value="InterPro"/>
</dbReference>
<dbReference type="InterPro" id="IPR011006">
    <property type="entry name" value="CheY-like_superfamily"/>
</dbReference>
<gene>
    <name evidence="6" type="ORF">GA0070614_0754</name>
</gene>
<name>A0A1C5H4X0_9ACTN</name>